<reference evidence="2 3" key="1">
    <citation type="submission" date="2020-01" db="EMBL/GenBank/DDBJ databases">
        <title>Paenibacillus soybeanensis sp. nov. isolated from the nodules of soybean (Glycine max(L.) Merr).</title>
        <authorList>
            <person name="Wang H."/>
        </authorList>
    </citation>
    <scope>NUCLEOTIDE SEQUENCE [LARGE SCALE GENOMIC DNA]</scope>
    <source>
        <strain evidence="2 3">T1</strain>
    </source>
</reference>
<keyword evidence="2" id="KW-0645">Protease</keyword>
<dbReference type="Gene3D" id="3.30.200.180">
    <property type="match status" value="1"/>
</dbReference>
<dbReference type="InterPro" id="IPR003709">
    <property type="entry name" value="VanY-like_core_dom"/>
</dbReference>
<evidence type="ECO:0000259" key="1">
    <source>
        <dbReference type="Pfam" id="PF02557"/>
    </source>
</evidence>
<gene>
    <name evidence="2" type="ORF">GT019_04835</name>
</gene>
<dbReference type="GO" id="GO:0004180">
    <property type="term" value="F:carboxypeptidase activity"/>
    <property type="evidence" value="ECO:0007669"/>
    <property type="project" value="UniProtKB-KW"/>
</dbReference>
<sequence length="241" mass="26706">MNIDVTRDQVHRGDLLLVNKDNPVPEGGAETEAVNLYRHKELLDGFGLLDSSIMLSPDLAEKFSTMVDAAAGEGVKHFIVSSGYRDETKQDELYRQMGADYAMPAGYSEHNLGLSLDVGSTLGEMSDAPEGKWLTENAWKYGFTLRYPANKTAVTGILFEPWHFRYVGLPHSAIMADHDFVLEEYLAYLKAQQKASVTVDGKTYEIFYFPVAEDTTLHVPAKGSYDISGNNTDGVIVTVRL</sequence>
<name>A0ABW9XL71_9BACL</name>
<keyword evidence="3" id="KW-1185">Reference proteome</keyword>
<dbReference type="InterPro" id="IPR009045">
    <property type="entry name" value="Zn_M74/Hedgehog-like"/>
</dbReference>
<dbReference type="SUPFAM" id="SSF55166">
    <property type="entry name" value="Hedgehog/DD-peptidase"/>
    <property type="match status" value="1"/>
</dbReference>
<dbReference type="PANTHER" id="PTHR34385:SF1">
    <property type="entry name" value="PEPTIDOGLYCAN L-ALANYL-D-GLUTAMATE ENDOPEPTIDASE CWLK"/>
    <property type="match status" value="1"/>
</dbReference>
<comment type="caution">
    <text evidence="2">The sequence shown here is derived from an EMBL/GenBank/DDBJ whole genome shotgun (WGS) entry which is preliminary data.</text>
</comment>
<evidence type="ECO:0000313" key="2">
    <source>
        <dbReference type="EMBL" id="NBD23189.1"/>
    </source>
</evidence>
<evidence type="ECO:0000313" key="3">
    <source>
        <dbReference type="Proteomes" id="UP000665561"/>
    </source>
</evidence>
<feature type="domain" description="D-alanyl-D-alanine carboxypeptidase-like core" evidence="1">
    <location>
        <begin position="54"/>
        <end position="168"/>
    </location>
</feature>
<dbReference type="Pfam" id="PF02557">
    <property type="entry name" value="VanY"/>
    <property type="match status" value="1"/>
</dbReference>
<dbReference type="Proteomes" id="UP000665561">
    <property type="component" value="Unassembled WGS sequence"/>
</dbReference>
<keyword evidence="2" id="KW-0121">Carboxypeptidase</keyword>
<organism evidence="2 3">
    <name type="scientific">Paenibacillus glycinis</name>
    <dbReference type="NCBI Taxonomy" id="2697035"/>
    <lineage>
        <taxon>Bacteria</taxon>
        <taxon>Bacillati</taxon>
        <taxon>Bacillota</taxon>
        <taxon>Bacilli</taxon>
        <taxon>Bacillales</taxon>
        <taxon>Paenibacillaceae</taxon>
        <taxon>Paenibacillus</taxon>
    </lineage>
</organism>
<protein>
    <submittedName>
        <fullName evidence="2">D-Ala-D-Ala carboxypeptidase VanY</fullName>
    </submittedName>
</protein>
<dbReference type="PANTHER" id="PTHR34385">
    <property type="entry name" value="D-ALANYL-D-ALANINE CARBOXYPEPTIDASE"/>
    <property type="match status" value="1"/>
</dbReference>
<keyword evidence="2" id="KW-0378">Hydrolase</keyword>
<dbReference type="Gene3D" id="3.30.1380.10">
    <property type="match status" value="1"/>
</dbReference>
<dbReference type="CDD" id="cd14852">
    <property type="entry name" value="LD-carboxypeptidase"/>
    <property type="match status" value="1"/>
</dbReference>
<proteinExistence type="predicted"/>
<accession>A0ABW9XL71</accession>
<dbReference type="InterPro" id="IPR052179">
    <property type="entry name" value="DD-CPase-like"/>
</dbReference>
<dbReference type="InterPro" id="IPR058193">
    <property type="entry name" value="VanY/YodJ_core_dom"/>
</dbReference>
<dbReference type="EMBL" id="JAAAMV010000002">
    <property type="protein sequence ID" value="NBD23189.1"/>
    <property type="molecule type" value="Genomic_DNA"/>
</dbReference>